<dbReference type="Proteomes" id="UP001060215">
    <property type="component" value="Chromosome 14"/>
</dbReference>
<reference evidence="1 2" key="1">
    <citation type="journal article" date="2022" name="Plant J.">
        <title>Chromosome-level genome of Camellia lanceoleosa provides a valuable resource for understanding genome evolution and self-incompatibility.</title>
        <authorList>
            <person name="Gong W."/>
            <person name="Xiao S."/>
            <person name="Wang L."/>
            <person name="Liao Z."/>
            <person name="Chang Y."/>
            <person name="Mo W."/>
            <person name="Hu G."/>
            <person name="Li W."/>
            <person name="Zhao G."/>
            <person name="Zhu H."/>
            <person name="Hu X."/>
            <person name="Ji K."/>
            <person name="Xiang X."/>
            <person name="Song Q."/>
            <person name="Yuan D."/>
            <person name="Jin S."/>
            <person name="Zhang L."/>
        </authorList>
    </citation>
    <scope>NUCLEOTIDE SEQUENCE [LARGE SCALE GENOMIC DNA]</scope>
    <source>
        <strain evidence="1">SQ_2022a</strain>
    </source>
</reference>
<gene>
    <name evidence="1" type="ORF">LOK49_LG13G01962</name>
</gene>
<evidence type="ECO:0000313" key="2">
    <source>
        <dbReference type="Proteomes" id="UP001060215"/>
    </source>
</evidence>
<comment type="caution">
    <text evidence="1">The sequence shown here is derived from an EMBL/GenBank/DDBJ whole genome shotgun (WGS) entry which is preliminary data.</text>
</comment>
<proteinExistence type="predicted"/>
<dbReference type="EMBL" id="CM045771">
    <property type="protein sequence ID" value="KAI7990025.1"/>
    <property type="molecule type" value="Genomic_DNA"/>
</dbReference>
<keyword evidence="2" id="KW-1185">Reference proteome</keyword>
<organism evidence="1 2">
    <name type="scientific">Camellia lanceoleosa</name>
    <dbReference type="NCBI Taxonomy" id="1840588"/>
    <lineage>
        <taxon>Eukaryota</taxon>
        <taxon>Viridiplantae</taxon>
        <taxon>Streptophyta</taxon>
        <taxon>Embryophyta</taxon>
        <taxon>Tracheophyta</taxon>
        <taxon>Spermatophyta</taxon>
        <taxon>Magnoliopsida</taxon>
        <taxon>eudicotyledons</taxon>
        <taxon>Gunneridae</taxon>
        <taxon>Pentapetalae</taxon>
        <taxon>asterids</taxon>
        <taxon>Ericales</taxon>
        <taxon>Theaceae</taxon>
        <taxon>Camellia</taxon>
    </lineage>
</organism>
<protein>
    <submittedName>
        <fullName evidence="1">Disease resistance protein RPM1</fullName>
    </submittedName>
</protein>
<sequence>MAMDSVAFFVRFPLHQDFKSSLSHGRQRYQDRYGIQEGSRSTIVNNPWHDCHGDALLLEETKLVGIEKPKRQLIGLLIEGGTRLKAVSVVGMAGLGKTTLVKKIYDGKTVKKHFNSHAWLTVSELINIEDLMKDMIQQLFTEILQPDPSEVETMSINRLKGVVKDFLQQMRYVVVFDDVWKVDVWGFCQIRAA</sequence>
<evidence type="ECO:0000313" key="1">
    <source>
        <dbReference type="EMBL" id="KAI7990025.1"/>
    </source>
</evidence>
<accession>A0ACC0FPS4</accession>
<name>A0ACC0FPS4_9ERIC</name>